<protein>
    <submittedName>
        <fullName evidence="2">Alpha/beta hydrolase</fullName>
    </submittedName>
</protein>
<organism evidence="2 3">
    <name type="scientific">Arcanobacterium buesumense</name>
    <dbReference type="NCBI Taxonomy" id="2722751"/>
    <lineage>
        <taxon>Bacteria</taxon>
        <taxon>Bacillati</taxon>
        <taxon>Actinomycetota</taxon>
        <taxon>Actinomycetes</taxon>
        <taxon>Actinomycetales</taxon>
        <taxon>Actinomycetaceae</taxon>
        <taxon>Arcanobacterium</taxon>
    </lineage>
</organism>
<dbReference type="GO" id="GO:0016787">
    <property type="term" value="F:hydrolase activity"/>
    <property type="evidence" value="ECO:0007669"/>
    <property type="project" value="UniProtKB-KW"/>
</dbReference>
<dbReference type="AlphaFoldDB" id="A0A6H2EL69"/>
<dbReference type="Proteomes" id="UP000502298">
    <property type="component" value="Chromosome"/>
</dbReference>
<dbReference type="Pfam" id="PF00561">
    <property type="entry name" value="Abhydrolase_1"/>
    <property type="match status" value="1"/>
</dbReference>
<dbReference type="SUPFAM" id="SSF53474">
    <property type="entry name" value="alpha/beta-Hydrolases"/>
    <property type="match status" value="1"/>
</dbReference>
<dbReference type="KEGG" id="arca:HC352_04945"/>
<evidence type="ECO:0000313" key="2">
    <source>
        <dbReference type="EMBL" id="QJC21913.1"/>
    </source>
</evidence>
<dbReference type="RefSeq" id="WP_168917852.1">
    <property type="nucleotide sequence ID" value="NZ_CP050804.1"/>
</dbReference>
<dbReference type="Gene3D" id="3.40.50.1820">
    <property type="entry name" value="alpha/beta hydrolase"/>
    <property type="match status" value="1"/>
</dbReference>
<reference evidence="2 3" key="1">
    <citation type="submission" date="2020-03" db="EMBL/GenBank/DDBJ databases">
        <title>Complete genome of Arcanobacterium buesumensis sp. nov. strain 2701.</title>
        <authorList>
            <person name="Borowiak M."/>
            <person name="Alssahen M."/>
            <person name="Laemmler C."/>
            <person name="Malorny B."/>
            <person name="Hassan A."/>
            <person name="Prenger-Berninghoff E."/>
            <person name="Ploetz M."/>
            <person name="Abdulmawjood A."/>
        </authorList>
    </citation>
    <scope>NUCLEOTIDE SEQUENCE [LARGE SCALE GENOMIC DNA]</scope>
    <source>
        <strain evidence="2 3">2701</strain>
    </source>
</reference>
<proteinExistence type="predicted"/>
<evidence type="ECO:0000313" key="3">
    <source>
        <dbReference type="Proteomes" id="UP000502298"/>
    </source>
</evidence>
<keyword evidence="3" id="KW-1185">Reference proteome</keyword>
<dbReference type="InterPro" id="IPR000073">
    <property type="entry name" value="AB_hydrolase_1"/>
</dbReference>
<gene>
    <name evidence="2" type="ORF">HC352_04945</name>
</gene>
<sequence length="215" mass="24006">MQILIPGLALAPELYYSSYPQAHLVDPWVTSWTNATDYFPVSDDEPCTLIGHSLGGLVALEWALLHPHRVAKLILLDPTFPELKSTHIRLSNSVATSIAPLLAPLVLLGLGPLLHRSLIHSRYQHPDHLQFLCQEWVSSSIIQSRIAMLLRKKRLADHISVDLLIGAGHANERSFLAEQQSLAKILNVRPVWLWGQGHLFPITRPDLVKPFISPA</sequence>
<dbReference type="EMBL" id="CP050804">
    <property type="protein sequence ID" value="QJC21913.1"/>
    <property type="molecule type" value="Genomic_DNA"/>
</dbReference>
<accession>A0A6H2EL69</accession>
<name>A0A6H2EL69_9ACTO</name>
<dbReference type="InterPro" id="IPR029058">
    <property type="entry name" value="AB_hydrolase_fold"/>
</dbReference>
<keyword evidence="2" id="KW-0378">Hydrolase</keyword>
<evidence type="ECO:0000259" key="1">
    <source>
        <dbReference type="Pfam" id="PF00561"/>
    </source>
</evidence>
<dbReference type="PRINTS" id="PR00111">
    <property type="entry name" value="ABHYDROLASE"/>
</dbReference>
<feature type="domain" description="AB hydrolase-1" evidence="1">
    <location>
        <begin position="44"/>
        <end position="125"/>
    </location>
</feature>